<proteinExistence type="predicted"/>
<keyword evidence="4" id="KW-1185">Reference proteome</keyword>
<feature type="chain" id="PRO_5046439579" description="Outer membrane protein beta-barrel domain-containing protein" evidence="2">
    <location>
        <begin position="26"/>
        <end position="328"/>
    </location>
</feature>
<dbReference type="SUPFAM" id="SSF56925">
    <property type="entry name" value="OMPA-like"/>
    <property type="match status" value="1"/>
</dbReference>
<evidence type="ECO:0000313" key="3">
    <source>
        <dbReference type="EMBL" id="MFC6645355.1"/>
    </source>
</evidence>
<evidence type="ECO:0000313" key="4">
    <source>
        <dbReference type="Proteomes" id="UP001596391"/>
    </source>
</evidence>
<comment type="caution">
    <text evidence="3">The sequence shown here is derived from an EMBL/GenBank/DDBJ whole genome shotgun (WGS) entry which is preliminary data.</text>
</comment>
<keyword evidence="2" id="KW-0732">Signal</keyword>
<dbReference type="Proteomes" id="UP001596391">
    <property type="component" value="Unassembled WGS sequence"/>
</dbReference>
<reference evidence="4" key="1">
    <citation type="journal article" date="2019" name="Int. J. Syst. Evol. Microbiol.">
        <title>The Global Catalogue of Microorganisms (GCM) 10K type strain sequencing project: providing services to taxonomists for standard genome sequencing and annotation.</title>
        <authorList>
            <consortium name="The Broad Institute Genomics Platform"/>
            <consortium name="The Broad Institute Genome Sequencing Center for Infectious Disease"/>
            <person name="Wu L."/>
            <person name="Ma J."/>
        </authorList>
    </citation>
    <scope>NUCLEOTIDE SEQUENCE [LARGE SCALE GENOMIC DNA]</scope>
    <source>
        <strain evidence="4">CGMCC 1.16026</strain>
    </source>
</reference>
<feature type="region of interest" description="Disordered" evidence="1">
    <location>
        <begin position="83"/>
        <end position="102"/>
    </location>
</feature>
<dbReference type="EMBL" id="JBHSWI010000001">
    <property type="protein sequence ID" value="MFC6645355.1"/>
    <property type="molecule type" value="Genomic_DNA"/>
</dbReference>
<dbReference type="RefSeq" id="WP_263371734.1">
    <property type="nucleotide sequence ID" value="NZ_JAGSYD010000003.1"/>
</dbReference>
<evidence type="ECO:0008006" key="5">
    <source>
        <dbReference type="Google" id="ProtNLM"/>
    </source>
</evidence>
<protein>
    <recommendedName>
        <fullName evidence="5">Outer membrane protein beta-barrel domain-containing protein</fullName>
    </recommendedName>
</protein>
<organism evidence="3 4">
    <name type="scientific">Granulicella cerasi</name>
    <dbReference type="NCBI Taxonomy" id="741063"/>
    <lineage>
        <taxon>Bacteria</taxon>
        <taxon>Pseudomonadati</taxon>
        <taxon>Acidobacteriota</taxon>
        <taxon>Terriglobia</taxon>
        <taxon>Terriglobales</taxon>
        <taxon>Acidobacteriaceae</taxon>
        <taxon>Granulicella</taxon>
    </lineage>
</organism>
<dbReference type="InterPro" id="IPR011250">
    <property type="entry name" value="OMP/PagP_B-barrel"/>
</dbReference>
<accession>A0ABW1Z6Z1</accession>
<evidence type="ECO:0000256" key="2">
    <source>
        <dbReference type="SAM" id="SignalP"/>
    </source>
</evidence>
<name>A0ABW1Z6Z1_9BACT</name>
<gene>
    <name evidence="3" type="ORF">ACFQBQ_07095</name>
</gene>
<evidence type="ECO:0000256" key="1">
    <source>
        <dbReference type="SAM" id="MobiDB-lite"/>
    </source>
</evidence>
<sequence>MSFSGWTVKAVTLAAVLSASALAAAAQTPATTPVDGTAAATVTRPTLDLSLPKTYTAEEATFSSSSADNEIASNLHPALPGLNAFQYGSRRTGRPRYRGGNRTDDGAKKWGAYVGGGLTGPITDDSNWLTLNYSVGGGVTRNFNRKYALSLGFDWDNFGNTTNSIHAFTRSAYLDPTNSYGVGANTHIWSFTLNPQYNFYNSETFGAYAVVGGGFYHKATNFYVPATGTYCDYYGYCYQYVANQTVDNYISNSAGVNGGIGITYRLSRFASEKLYAEARIVHTFNNFRPGADGRTASDSQLAAYSGWNFFPQNSQETTYIPVKVGIRF</sequence>
<feature type="signal peptide" evidence="2">
    <location>
        <begin position="1"/>
        <end position="25"/>
    </location>
</feature>